<evidence type="ECO:0000313" key="1">
    <source>
        <dbReference type="EMBL" id="KAJ0016659.1"/>
    </source>
</evidence>
<comment type="caution">
    <text evidence="1">The sequence shown here is derived from an EMBL/GenBank/DDBJ whole genome shotgun (WGS) entry which is preliminary data.</text>
</comment>
<name>A0ACC0XEE9_9ROSI</name>
<evidence type="ECO:0000313" key="2">
    <source>
        <dbReference type="Proteomes" id="UP001163603"/>
    </source>
</evidence>
<organism evidence="1 2">
    <name type="scientific">Pistacia integerrima</name>
    <dbReference type="NCBI Taxonomy" id="434235"/>
    <lineage>
        <taxon>Eukaryota</taxon>
        <taxon>Viridiplantae</taxon>
        <taxon>Streptophyta</taxon>
        <taxon>Embryophyta</taxon>
        <taxon>Tracheophyta</taxon>
        <taxon>Spermatophyta</taxon>
        <taxon>Magnoliopsida</taxon>
        <taxon>eudicotyledons</taxon>
        <taxon>Gunneridae</taxon>
        <taxon>Pentapetalae</taxon>
        <taxon>rosids</taxon>
        <taxon>malvids</taxon>
        <taxon>Sapindales</taxon>
        <taxon>Anacardiaceae</taxon>
        <taxon>Pistacia</taxon>
    </lineage>
</organism>
<keyword evidence="2" id="KW-1185">Reference proteome</keyword>
<proteinExistence type="predicted"/>
<reference evidence="2" key="1">
    <citation type="journal article" date="2023" name="G3 (Bethesda)">
        <title>Genome assembly and association tests identify interacting loci associated with vigor, precocity, and sex in interspecific pistachio rootstocks.</title>
        <authorList>
            <person name="Palmer W."/>
            <person name="Jacygrad E."/>
            <person name="Sagayaradj S."/>
            <person name="Cavanaugh K."/>
            <person name="Han R."/>
            <person name="Bertier L."/>
            <person name="Beede B."/>
            <person name="Kafkas S."/>
            <person name="Golino D."/>
            <person name="Preece J."/>
            <person name="Michelmore R."/>
        </authorList>
    </citation>
    <scope>NUCLEOTIDE SEQUENCE [LARGE SCALE GENOMIC DNA]</scope>
</reference>
<accession>A0ACC0XEE9</accession>
<protein>
    <submittedName>
        <fullName evidence="1">Uncharacterized protein</fullName>
    </submittedName>
</protein>
<dbReference type="Proteomes" id="UP001163603">
    <property type="component" value="Chromosome 12"/>
</dbReference>
<gene>
    <name evidence="1" type="ORF">Pint_11578</name>
</gene>
<dbReference type="EMBL" id="CM047747">
    <property type="protein sequence ID" value="KAJ0016659.1"/>
    <property type="molecule type" value="Genomic_DNA"/>
</dbReference>
<sequence>MEEELVSCASKLLNPFLDPIVKEIHHTVQYRERIKGLKVEVLNLKKGRDKVESSVKEGEEKFGFLERKDNVKGWLEEVDEFLEVQNSILEEADKGCFIGFFRNLVRFNKVSKEAETAKMTGEALVQKKDEFKGLLQRRPLDMTRSKEVLGNYTDTENNFSVEALSHQEARNLFDSIVGDLTLPDLAVEIVKRCAGLPLTVGLSKPEATFAVKERSGSGSRSRSRSFFRNPKQLLSGGERITSSISGWHQHTIRIFSSFLPKETPDIVFEQMLANRYRNNRRAKGIDDSEVFVL</sequence>